<keyword evidence="1" id="KW-1133">Transmembrane helix</keyword>
<dbReference type="AlphaFoldDB" id="A0A1R3G643"/>
<dbReference type="Proteomes" id="UP000188268">
    <property type="component" value="Unassembled WGS sequence"/>
</dbReference>
<organism evidence="2 3">
    <name type="scientific">Corchorus capsularis</name>
    <name type="common">Jute</name>
    <dbReference type="NCBI Taxonomy" id="210143"/>
    <lineage>
        <taxon>Eukaryota</taxon>
        <taxon>Viridiplantae</taxon>
        <taxon>Streptophyta</taxon>
        <taxon>Embryophyta</taxon>
        <taxon>Tracheophyta</taxon>
        <taxon>Spermatophyta</taxon>
        <taxon>Magnoliopsida</taxon>
        <taxon>eudicotyledons</taxon>
        <taxon>Gunneridae</taxon>
        <taxon>Pentapetalae</taxon>
        <taxon>rosids</taxon>
        <taxon>malvids</taxon>
        <taxon>Malvales</taxon>
        <taxon>Malvaceae</taxon>
        <taxon>Grewioideae</taxon>
        <taxon>Apeibeae</taxon>
        <taxon>Corchorus</taxon>
    </lineage>
</organism>
<evidence type="ECO:0000256" key="1">
    <source>
        <dbReference type="SAM" id="Phobius"/>
    </source>
</evidence>
<reference evidence="2 3" key="1">
    <citation type="submission" date="2013-09" db="EMBL/GenBank/DDBJ databases">
        <title>Corchorus capsularis genome sequencing.</title>
        <authorList>
            <person name="Alam M."/>
            <person name="Haque M.S."/>
            <person name="Islam M.S."/>
            <person name="Emdad E.M."/>
            <person name="Islam M.M."/>
            <person name="Ahmed B."/>
            <person name="Halim A."/>
            <person name="Hossen Q.M.M."/>
            <person name="Hossain M.Z."/>
            <person name="Ahmed R."/>
            <person name="Khan M.M."/>
            <person name="Islam R."/>
            <person name="Rashid M.M."/>
            <person name="Khan S.A."/>
            <person name="Rahman M.S."/>
            <person name="Alam M."/>
        </authorList>
    </citation>
    <scope>NUCLEOTIDE SEQUENCE [LARGE SCALE GENOMIC DNA]</scope>
    <source>
        <strain evidence="3">cv. CVL-1</strain>
        <tissue evidence="2">Whole seedling</tissue>
    </source>
</reference>
<dbReference type="PANTHER" id="PTHR31170:SF25">
    <property type="entry name" value="BNAA09G04570D PROTEIN"/>
    <property type="match status" value="1"/>
</dbReference>
<dbReference type="STRING" id="210143.A0A1R3G643"/>
<dbReference type="Pfam" id="PF03140">
    <property type="entry name" value="DUF247"/>
    <property type="match status" value="2"/>
</dbReference>
<sequence length="212" mass="24831">MATPTHQLTDIGVQDHIAVEIPTAGSYDPLVLFLKEKMETKTTASCICRVNKKLVEKNADQYIPQNIAIGPFHRDKNHLKTLEEHKWRYVLVQDERDAKLLKAKQILTNYDVIEKKQVSTLFDRLWEDMNVTENVSNFEFYYDGLCEEVKEYKGTSWRQPKWDWKPMKEMKPGLILQRRPLPRIAVVIAVVFILLVLVGALFSIISFFHHRF</sequence>
<feature type="transmembrane region" description="Helical" evidence="1">
    <location>
        <begin position="184"/>
        <end position="208"/>
    </location>
</feature>
<keyword evidence="1" id="KW-0472">Membrane</keyword>
<gene>
    <name evidence="2" type="ORF">CCACVL1_28575</name>
</gene>
<keyword evidence="3" id="KW-1185">Reference proteome</keyword>
<dbReference type="EMBL" id="AWWV01015166">
    <property type="protein sequence ID" value="OMO53542.1"/>
    <property type="molecule type" value="Genomic_DNA"/>
</dbReference>
<evidence type="ECO:0000313" key="2">
    <source>
        <dbReference type="EMBL" id="OMO53542.1"/>
    </source>
</evidence>
<dbReference type="PANTHER" id="PTHR31170">
    <property type="entry name" value="BNAC04G53230D PROTEIN"/>
    <property type="match status" value="1"/>
</dbReference>
<comment type="caution">
    <text evidence="2">The sequence shown here is derived from an EMBL/GenBank/DDBJ whole genome shotgun (WGS) entry which is preliminary data.</text>
</comment>
<protein>
    <submittedName>
        <fullName evidence="2">Uncharacterized protein</fullName>
    </submittedName>
</protein>
<dbReference type="InterPro" id="IPR004158">
    <property type="entry name" value="DUF247_pln"/>
</dbReference>
<keyword evidence="1" id="KW-0812">Transmembrane</keyword>
<dbReference type="OrthoDB" id="1378449at2759"/>
<accession>A0A1R3G643</accession>
<dbReference type="Gramene" id="OMO53542">
    <property type="protein sequence ID" value="OMO53542"/>
    <property type="gene ID" value="CCACVL1_28575"/>
</dbReference>
<evidence type="ECO:0000313" key="3">
    <source>
        <dbReference type="Proteomes" id="UP000188268"/>
    </source>
</evidence>
<name>A0A1R3G643_COCAP</name>
<proteinExistence type="predicted"/>